<keyword evidence="14" id="KW-1185">Reference proteome</keyword>
<dbReference type="GO" id="GO:0051539">
    <property type="term" value="F:4 iron, 4 sulfur cluster binding"/>
    <property type="evidence" value="ECO:0007669"/>
    <property type="project" value="UniProtKB-KW"/>
</dbReference>
<dbReference type="PROSITE" id="PS50862">
    <property type="entry name" value="AA_TRNA_LIGASE_II"/>
    <property type="match status" value="1"/>
</dbReference>
<keyword evidence="3" id="KW-0436">Ligase</keyword>
<dbReference type="GO" id="GO:0046872">
    <property type="term" value="F:metal ion binding"/>
    <property type="evidence" value="ECO:0007669"/>
    <property type="project" value="UniProtKB-KW"/>
</dbReference>
<dbReference type="Gene3D" id="3.20.20.20">
    <property type="entry name" value="Dihydropteroate synthase-like"/>
    <property type="match status" value="1"/>
</dbReference>
<dbReference type="Gene3D" id="3.30.930.10">
    <property type="entry name" value="Bira Bifunctional Protein, Domain 2"/>
    <property type="match status" value="1"/>
</dbReference>
<evidence type="ECO:0000256" key="11">
    <source>
        <dbReference type="ARBA" id="ARBA00023229"/>
    </source>
</evidence>
<evidence type="ECO:0000256" key="1">
    <source>
        <dbReference type="ARBA" id="ARBA00001966"/>
    </source>
</evidence>
<dbReference type="HAMAP" id="MF_00159">
    <property type="entry name" value="IspG"/>
    <property type="match status" value="1"/>
</dbReference>
<evidence type="ECO:0000256" key="5">
    <source>
        <dbReference type="ARBA" id="ARBA00022741"/>
    </source>
</evidence>
<dbReference type="GO" id="GO:0016114">
    <property type="term" value="P:terpenoid biosynthetic process"/>
    <property type="evidence" value="ECO:0007669"/>
    <property type="project" value="InterPro"/>
</dbReference>
<dbReference type="Pfam" id="PF00587">
    <property type="entry name" value="tRNA-synt_2b"/>
    <property type="match status" value="1"/>
</dbReference>
<dbReference type="AlphaFoldDB" id="A0A834I927"/>
<dbReference type="SUPFAM" id="SSF56014">
    <property type="entry name" value="Nitrite and sulphite reductase 4Fe-4S domain-like"/>
    <property type="match status" value="1"/>
</dbReference>
<accession>A0A834I927</accession>
<keyword evidence="2" id="KW-0004">4Fe-4S</keyword>
<keyword evidence="11" id="KW-0414">Isoprene biosynthesis</keyword>
<dbReference type="Proteomes" id="UP000625711">
    <property type="component" value="Unassembled WGS sequence"/>
</dbReference>
<evidence type="ECO:0000256" key="7">
    <source>
        <dbReference type="ARBA" id="ARBA00023002"/>
    </source>
</evidence>
<dbReference type="EMBL" id="JAACXV010008069">
    <property type="protein sequence ID" value="KAF7276204.1"/>
    <property type="molecule type" value="Genomic_DNA"/>
</dbReference>
<keyword evidence="9" id="KW-0411">Iron-sulfur</keyword>
<dbReference type="CDD" id="cd00773">
    <property type="entry name" value="HisRS-like_core"/>
    <property type="match status" value="1"/>
</dbReference>
<dbReference type="InterPro" id="IPR002314">
    <property type="entry name" value="aa-tRNA-synt_IIb"/>
</dbReference>
<dbReference type="InterPro" id="IPR045864">
    <property type="entry name" value="aa-tRNA-synth_II/BPL/LPL"/>
</dbReference>
<dbReference type="InterPro" id="IPR058578">
    <property type="entry name" value="IspG_TIM"/>
</dbReference>
<name>A0A834I927_RHYFE</name>
<comment type="cofactor">
    <cofactor evidence="1">
        <name>[4Fe-4S] cluster</name>
        <dbReference type="ChEBI" id="CHEBI:49883"/>
    </cofactor>
</comment>
<dbReference type="GO" id="GO:0046429">
    <property type="term" value="F:4-hydroxy-3-methylbut-2-en-1-yl diphosphate synthase activity (ferredoxin)"/>
    <property type="evidence" value="ECO:0007669"/>
    <property type="project" value="InterPro"/>
</dbReference>
<dbReference type="InterPro" id="IPR041715">
    <property type="entry name" value="HisRS-like_core"/>
</dbReference>
<dbReference type="InterPro" id="IPR006195">
    <property type="entry name" value="aa-tRNA-synth_II"/>
</dbReference>
<keyword evidence="6" id="KW-0067">ATP-binding</keyword>
<gene>
    <name evidence="13" type="ORF">GWI33_010820</name>
</gene>
<organism evidence="13 14">
    <name type="scientific">Rhynchophorus ferrugineus</name>
    <name type="common">Red palm weevil</name>
    <name type="synonym">Curculio ferrugineus</name>
    <dbReference type="NCBI Taxonomy" id="354439"/>
    <lineage>
        <taxon>Eukaryota</taxon>
        <taxon>Metazoa</taxon>
        <taxon>Ecdysozoa</taxon>
        <taxon>Arthropoda</taxon>
        <taxon>Hexapoda</taxon>
        <taxon>Insecta</taxon>
        <taxon>Pterygota</taxon>
        <taxon>Neoptera</taxon>
        <taxon>Endopterygota</taxon>
        <taxon>Coleoptera</taxon>
        <taxon>Polyphaga</taxon>
        <taxon>Cucujiformia</taxon>
        <taxon>Curculionidae</taxon>
        <taxon>Dryophthorinae</taxon>
        <taxon>Rhynchophorus</taxon>
    </lineage>
</organism>
<sequence length="493" mass="54520">MIHNPIKRRPTRKIRVGSVYVGGDAPISVQTMTNTETCDVDATVAQIQRCVNAGADIVRVSVPSMDAAEAFGKIRKQVQVPLVADIHFDYKIALAVADHGADCLRINPGNIGSEDKIREVVAAARHHDISMRIGVNAGSLEKDLQKKYGEPTGEALLESAMRHIDILDRLNFHEFKISVKASNVFLTMDAYRLLSEQIDNPLHLGVTEAGIYRTGTVKSAIALGGLLLEGIGDTMRISLAAEPEDEVKIGFDILKSLGLRSNGINFIACPSCSRQEFNVIKAMQILEERLEDIRTPMDVSVIGCKVNGPGEAKEADIGIVGATHLSALMDTYGYQQIRLPIVEQTGLFKRAIGDATDIVEKEMYTFFDKGNPPESLTLRPEGTAGCVRAMLEHNLLRGATPRVWYIGPMFRYEKPQKGRYRQFHQFGVETFGVATPDIDAELILMTARLWQRMGVADKVQLELNTLGEIDERTEYRNALVSFLTQHKDALDED</sequence>
<dbReference type="SUPFAM" id="SSF55681">
    <property type="entry name" value="Class II aaRS and biotin synthetases"/>
    <property type="match status" value="1"/>
</dbReference>
<proteinExistence type="inferred from homology"/>
<comment type="caution">
    <text evidence="13">The sequence shown here is derived from an EMBL/GenBank/DDBJ whole genome shotgun (WGS) entry which is preliminary data.</text>
</comment>
<keyword evidence="5" id="KW-0547">Nucleotide-binding</keyword>
<protein>
    <recommendedName>
        <fullName evidence="12">Aminoacyl-transfer RNA synthetases class-II family profile domain-containing protein</fullName>
    </recommendedName>
</protein>
<reference evidence="13" key="1">
    <citation type="submission" date="2020-08" db="EMBL/GenBank/DDBJ databases">
        <title>Genome sequencing and assembly of the red palm weevil Rhynchophorus ferrugineus.</title>
        <authorList>
            <person name="Dias G.B."/>
            <person name="Bergman C.M."/>
            <person name="Manee M."/>
        </authorList>
    </citation>
    <scope>NUCLEOTIDE SEQUENCE</scope>
    <source>
        <strain evidence="13">AA-2017</strain>
        <tissue evidence="13">Whole larva</tissue>
    </source>
</reference>
<evidence type="ECO:0000256" key="9">
    <source>
        <dbReference type="ARBA" id="ARBA00023014"/>
    </source>
</evidence>
<dbReference type="InterPro" id="IPR045854">
    <property type="entry name" value="NO2/SO3_Rdtase_4Fe4S_sf"/>
</dbReference>
<dbReference type="PANTHER" id="PTHR30454">
    <property type="entry name" value="4-HYDROXY-3-METHYLBUT-2-EN-1-YL DIPHOSPHATE SYNTHASE"/>
    <property type="match status" value="1"/>
</dbReference>
<dbReference type="PANTHER" id="PTHR30454:SF0">
    <property type="entry name" value="4-HYDROXY-3-METHYLBUT-2-EN-1-YL DIPHOSPHATE SYNTHASE (FERREDOXIN), CHLOROPLASTIC"/>
    <property type="match status" value="1"/>
</dbReference>
<dbReference type="Pfam" id="PF04551">
    <property type="entry name" value="GcpE"/>
    <property type="match status" value="1"/>
</dbReference>
<dbReference type="OrthoDB" id="10068997at2759"/>
<evidence type="ECO:0000256" key="2">
    <source>
        <dbReference type="ARBA" id="ARBA00022485"/>
    </source>
</evidence>
<keyword evidence="4" id="KW-0479">Metal-binding</keyword>
<dbReference type="NCBIfam" id="NF001540">
    <property type="entry name" value="PRK00366.1"/>
    <property type="match status" value="1"/>
</dbReference>
<evidence type="ECO:0000256" key="4">
    <source>
        <dbReference type="ARBA" id="ARBA00022723"/>
    </source>
</evidence>
<evidence type="ECO:0000256" key="6">
    <source>
        <dbReference type="ARBA" id="ARBA00022840"/>
    </source>
</evidence>
<keyword evidence="7" id="KW-0560">Oxidoreductase</keyword>
<dbReference type="InterPro" id="IPR011005">
    <property type="entry name" value="Dihydropteroate_synth-like_sf"/>
</dbReference>
<evidence type="ECO:0000313" key="14">
    <source>
        <dbReference type="Proteomes" id="UP000625711"/>
    </source>
</evidence>
<dbReference type="NCBIfam" id="TIGR00612">
    <property type="entry name" value="ispG_gcpE"/>
    <property type="match status" value="1"/>
</dbReference>
<feature type="non-terminal residue" evidence="13">
    <location>
        <position position="1"/>
    </location>
</feature>
<dbReference type="InterPro" id="IPR004588">
    <property type="entry name" value="IspG_bac-typ"/>
</dbReference>
<evidence type="ECO:0000256" key="8">
    <source>
        <dbReference type="ARBA" id="ARBA00023004"/>
    </source>
</evidence>
<evidence type="ECO:0000259" key="12">
    <source>
        <dbReference type="PROSITE" id="PS50862"/>
    </source>
</evidence>
<evidence type="ECO:0000313" key="13">
    <source>
        <dbReference type="EMBL" id="KAF7276204.1"/>
    </source>
</evidence>
<dbReference type="FunFam" id="3.20.20.20:FF:000001">
    <property type="entry name" value="4-hydroxy-3-methylbut-2-en-1-yl diphosphate synthase (flavodoxin)"/>
    <property type="match status" value="1"/>
</dbReference>
<dbReference type="Pfam" id="PF26540">
    <property type="entry name" value="GcpE_C"/>
    <property type="match status" value="1"/>
</dbReference>
<evidence type="ECO:0000256" key="3">
    <source>
        <dbReference type="ARBA" id="ARBA00022598"/>
    </source>
</evidence>
<keyword evidence="10" id="KW-0030">Aminoacyl-tRNA synthetase</keyword>
<feature type="domain" description="Aminoacyl-transfer RNA synthetases class-II family profile" evidence="12">
    <location>
        <begin position="328"/>
        <end position="493"/>
    </location>
</feature>
<keyword evidence="8" id="KW-0408">Iron</keyword>
<dbReference type="SUPFAM" id="SSF51717">
    <property type="entry name" value="Dihydropteroate synthetase-like"/>
    <property type="match status" value="1"/>
</dbReference>
<evidence type="ECO:0000256" key="10">
    <source>
        <dbReference type="ARBA" id="ARBA00023146"/>
    </source>
</evidence>
<dbReference type="InterPro" id="IPR058579">
    <property type="entry name" value="IspG_C"/>
</dbReference>